<dbReference type="OrthoDB" id="411145at2759"/>
<dbReference type="Pfam" id="PF02958">
    <property type="entry name" value="EcKL"/>
    <property type="match status" value="1"/>
</dbReference>
<name>A0A5N5T2U1_9CRUS</name>
<evidence type="ECO:0000313" key="1">
    <source>
        <dbReference type="EMBL" id="KAB7500776.1"/>
    </source>
</evidence>
<reference evidence="1 2" key="1">
    <citation type="journal article" date="2019" name="PLoS Biol.">
        <title>Sex chromosomes control vertical transmission of feminizing Wolbachia symbionts in an isopod.</title>
        <authorList>
            <person name="Becking T."/>
            <person name="Chebbi M.A."/>
            <person name="Giraud I."/>
            <person name="Moumen B."/>
            <person name="Laverre T."/>
            <person name="Caubet Y."/>
            <person name="Peccoud J."/>
            <person name="Gilbert C."/>
            <person name="Cordaux R."/>
        </authorList>
    </citation>
    <scope>NUCLEOTIDE SEQUENCE [LARGE SCALE GENOMIC DNA]</scope>
    <source>
        <strain evidence="1">ANa2</strain>
        <tissue evidence="1">Whole body excluding digestive tract and cuticle</tissue>
    </source>
</reference>
<dbReference type="Proteomes" id="UP000326759">
    <property type="component" value="Unassembled WGS sequence"/>
</dbReference>
<dbReference type="InterPro" id="IPR004119">
    <property type="entry name" value="EcKL"/>
</dbReference>
<keyword evidence="2" id="KW-1185">Reference proteome</keyword>
<dbReference type="AlphaFoldDB" id="A0A5N5T2U1"/>
<dbReference type="EMBL" id="SEYY01012684">
    <property type="protein sequence ID" value="KAB7500776.1"/>
    <property type="molecule type" value="Genomic_DNA"/>
</dbReference>
<accession>A0A5N5T2U1</accession>
<proteinExistence type="predicted"/>
<evidence type="ECO:0000313" key="2">
    <source>
        <dbReference type="Proteomes" id="UP000326759"/>
    </source>
</evidence>
<comment type="caution">
    <text evidence="1">The sequence shown here is derived from an EMBL/GenBank/DDBJ whole genome shotgun (WGS) entry which is preliminary data.</text>
</comment>
<organism evidence="1 2">
    <name type="scientific">Armadillidium nasatum</name>
    <dbReference type="NCBI Taxonomy" id="96803"/>
    <lineage>
        <taxon>Eukaryota</taxon>
        <taxon>Metazoa</taxon>
        <taxon>Ecdysozoa</taxon>
        <taxon>Arthropoda</taxon>
        <taxon>Crustacea</taxon>
        <taxon>Multicrustacea</taxon>
        <taxon>Malacostraca</taxon>
        <taxon>Eumalacostraca</taxon>
        <taxon>Peracarida</taxon>
        <taxon>Isopoda</taxon>
        <taxon>Oniscidea</taxon>
        <taxon>Crinocheta</taxon>
        <taxon>Armadillidiidae</taxon>
        <taxon>Armadillidium</taxon>
    </lineage>
</organism>
<protein>
    <submittedName>
        <fullName evidence="1">Uncharacterized protein</fullName>
    </submittedName>
</protein>
<feature type="non-terminal residue" evidence="1">
    <location>
        <position position="150"/>
    </location>
</feature>
<gene>
    <name evidence="1" type="ORF">Anas_13830</name>
</gene>
<sequence length="150" mass="17019">MVSDMIDFTYTPLKSYELVTDSLVKSALVKDKGKEAELLSFEVKPFTQKGDNYLSVVSEVLVRYRLNGSEIDASYVAKINPLQPVSSFTEVIEEMFGRETEIFSTIVKGMNEQLEKLELPPLKTPKLFSRSLEKSKEAILTENLRVQGFK</sequence>